<organism evidence="1 2">
    <name type="scientific">Thermobacillus xylanilyticus</name>
    <dbReference type="NCBI Taxonomy" id="76633"/>
    <lineage>
        <taxon>Bacteria</taxon>
        <taxon>Bacillati</taxon>
        <taxon>Bacillota</taxon>
        <taxon>Bacilli</taxon>
        <taxon>Bacillales</taxon>
        <taxon>Paenibacillaceae</taxon>
        <taxon>Thermobacillus</taxon>
    </lineage>
</organism>
<dbReference type="EMBL" id="CAJRAY010000019">
    <property type="protein sequence ID" value="CAG5080666.1"/>
    <property type="molecule type" value="Genomic_DNA"/>
</dbReference>
<dbReference type="PIRSF" id="PIRSF021505">
    <property type="entry name" value="O_gly_hdrol"/>
    <property type="match status" value="1"/>
</dbReference>
<accession>A0ABN7RS50</accession>
<keyword evidence="1" id="KW-0326">Glycosidase</keyword>
<dbReference type="SUPFAM" id="SSF48208">
    <property type="entry name" value="Six-hairpin glycosidases"/>
    <property type="match status" value="1"/>
</dbReference>
<dbReference type="InterPro" id="IPR053169">
    <property type="entry name" value="MUG_Protein"/>
</dbReference>
<dbReference type="InterPro" id="IPR005198">
    <property type="entry name" value="Glyco_hydro_76"/>
</dbReference>
<dbReference type="PANTHER" id="PTHR47791:SF3">
    <property type="entry name" value="MEIOTICALLY UP-REGULATED GENE 191 PROTEIN"/>
    <property type="match status" value="1"/>
</dbReference>
<proteinExistence type="predicted"/>
<sequence>MTIAAVVAGLLVAAGVWVCTAVFGGERGGRGGGLWSARAELAQQELLQQFWDEKRGLHNNAAPCMLQLCTDPFHYWWQAHALDTLVDGYARTKDDGYRQRIDAMYQGILDRNTIFPNAYYDDMEWMALAWLRAYDQIGDERYKEAALILWEDILTGWNDEMGGGIAWRKEQLDYKNTPANAPAVILGARLYDRFGDEQYLEWAKRIFEWQRQTLVDPETGLVWDGINRQGDGRIDKDWKFTYCQGVYIGAAVELYRATGDRSYLDEAWKTAAYVERQMTSPATGMLPSEGDGDGALFKGILVRYLTELIKEDPGRADGLVRMLLTNGESLWVYGKHPDAALFSNSWAQTPDAVVQLSTQLSGMMLLEMLAVLEQLEMLDIG</sequence>
<reference evidence="1 2" key="1">
    <citation type="submission" date="2021-04" db="EMBL/GenBank/DDBJ databases">
        <authorList>
            <person name="Rakotoarivonina H."/>
        </authorList>
    </citation>
    <scope>NUCLEOTIDE SEQUENCE [LARGE SCALE GENOMIC DNA]</scope>
    <source>
        <strain evidence="1 2">XE</strain>
    </source>
</reference>
<keyword evidence="2" id="KW-1185">Reference proteome</keyword>
<comment type="caution">
    <text evidence="1">The sequence shown here is derived from an EMBL/GenBank/DDBJ whole genome shotgun (WGS) entry which is preliminary data.</text>
</comment>
<gene>
    <name evidence="1" type="primary">txxe3927-GH76</name>
    <name evidence="1" type="ORF">TXXE_04395</name>
</gene>
<evidence type="ECO:0000313" key="2">
    <source>
        <dbReference type="Proteomes" id="UP000681526"/>
    </source>
</evidence>
<dbReference type="GO" id="GO:0008496">
    <property type="term" value="F:mannan endo-1,6-alpha-mannosidase activity"/>
    <property type="evidence" value="ECO:0007669"/>
    <property type="project" value="UniProtKB-EC"/>
</dbReference>
<dbReference type="Proteomes" id="UP000681526">
    <property type="component" value="Unassembled WGS sequence"/>
</dbReference>
<dbReference type="Pfam" id="PF03663">
    <property type="entry name" value="Glyco_hydro_76"/>
    <property type="match status" value="1"/>
</dbReference>
<protein>
    <submittedName>
        <fullName evidence="1">Glycoside hydrolase family 76 alpha-1,6-mannanase</fullName>
        <ecNumber evidence="1">3.2.1.101</ecNumber>
    </submittedName>
</protein>
<dbReference type="EC" id="3.2.1.101" evidence="1"/>
<name>A0ABN7RS50_THEXY</name>
<evidence type="ECO:0000313" key="1">
    <source>
        <dbReference type="EMBL" id="CAG5080666.1"/>
    </source>
</evidence>
<dbReference type="Gene3D" id="1.50.10.20">
    <property type="match status" value="1"/>
</dbReference>
<dbReference type="PANTHER" id="PTHR47791">
    <property type="entry name" value="MEIOTICALLY UP-REGULATED GENE 191 PROTEIN"/>
    <property type="match status" value="1"/>
</dbReference>
<dbReference type="InterPro" id="IPR014512">
    <property type="entry name" value="O_gly_hydro"/>
</dbReference>
<keyword evidence="1" id="KW-0378">Hydrolase</keyword>
<dbReference type="InterPro" id="IPR008928">
    <property type="entry name" value="6-hairpin_glycosidase_sf"/>
</dbReference>